<evidence type="ECO:0000259" key="4">
    <source>
        <dbReference type="Pfam" id="PF08242"/>
    </source>
</evidence>
<dbReference type="InterPro" id="IPR013217">
    <property type="entry name" value="Methyltransf_12"/>
</dbReference>
<organism evidence="5 6">
    <name type="scientific">Kitasatospora paracochleata</name>
    <dbReference type="NCBI Taxonomy" id="58354"/>
    <lineage>
        <taxon>Bacteria</taxon>
        <taxon>Bacillati</taxon>
        <taxon>Actinomycetota</taxon>
        <taxon>Actinomycetes</taxon>
        <taxon>Kitasatosporales</taxon>
        <taxon>Streptomycetaceae</taxon>
        <taxon>Kitasatospora</taxon>
    </lineage>
</organism>
<keyword evidence="6" id="KW-1185">Reference proteome</keyword>
<dbReference type="SUPFAM" id="SSF53335">
    <property type="entry name" value="S-adenosyl-L-methionine-dependent methyltransferases"/>
    <property type="match status" value="1"/>
</dbReference>
<dbReference type="InterPro" id="IPR029063">
    <property type="entry name" value="SAM-dependent_MTases_sf"/>
</dbReference>
<dbReference type="SUPFAM" id="SSF56801">
    <property type="entry name" value="Acetyl-CoA synthetase-like"/>
    <property type="match status" value="1"/>
</dbReference>
<dbReference type="Gene3D" id="3.40.50.150">
    <property type="entry name" value="Vaccinia Virus protein VP39"/>
    <property type="match status" value="1"/>
</dbReference>
<dbReference type="EMBL" id="JAMZDX010000002">
    <property type="protein sequence ID" value="MCP2309453.1"/>
    <property type="molecule type" value="Genomic_DNA"/>
</dbReference>
<keyword evidence="2" id="KW-0808">Transferase</keyword>
<dbReference type="PANTHER" id="PTHR43464">
    <property type="entry name" value="METHYLTRANSFERASE"/>
    <property type="match status" value="1"/>
</dbReference>
<dbReference type="Proteomes" id="UP001206483">
    <property type="component" value="Unassembled WGS sequence"/>
</dbReference>
<sequence length="570" mass="60430">MSYTHPLLRALRALGDRPALMTAEGRPVSGNALLRGKVPEGLAEAVAGRVAHLPAFPTRGSDPAERRLRHWAGILGPPPIRHTVAYPVSELAVDLALATVLAGGTVICGEPDQSPSHVLARLAGSRTTHLSLPSDLLWRLVRVSGLHANDLSRLRRVVHIGPEPRQEDVYAAVDALGAVVAHVREPHTGPEAADTTLHTVTAAAAAQAWKHGIGISAEQARTFTERLEAAVLASMLIALQHRGVLTDPARDHTLTDILDAARVTSEYRPLVERWLEVLADHGLITSDGRLHRARIPVEPAAIATLWKLAADAWTGHLGSATVIDFLRRCAERLPALLAGERRAADLLLPKGSMRIADAFGRQTATGRYFTTALTTTLRDIALAHSGPGPLRVLEIGAGTGHTTAAIATALAAEGNPGPAVDYLCTDASELLLAAARSRLARHARVRCALFDLHGEPGEHGPRPGSFDVIVATGALGDSPDPGTTARRLAALLVPGGWLLLTEPILEPYEALISRVFLHPVARFGSGSPAASRDRWLDALAGAGIGTVLTLPDENHPLTLLGRQLFTARVP</sequence>
<feature type="domain" description="Methyltransferase type 12" evidence="4">
    <location>
        <begin position="393"/>
        <end position="498"/>
    </location>
</feature>
<dbReference type="GO" id="GO:0032259">
    <property type="term" value="P:methylation"/>
    <property type="evidence" value="ECO:0007669"/>
    <property type="project" value="UniProtKB-KW"/>
</dbReference>
<evidence type="ECO:0000256" key="1">
    <source>
        <dbReference type="ARBA" id="ARBA00022603"/>
    </source>
</evidence>
<dbReference type="PANTHER" id="PTHR43464:SF19">
    <property type="entry name" value="UBIQUINONE BIOSYNTHESIS O-METHYLTRANSFERASE, MITOCHONDRIAL"/>
    <property type="match status" value="1"/>
</dbReference>
<evidence type="ECO:0000256" key="2">
    <source>
        <dbReference type="ARBA" id="ARBA00022679"/>
    </source>
</evidence>
<evidence type="ECO:0000313" key="5">
    <source>
        <dbReference type="EMBL" id="MCP2309453.1"/>
    </source>
</evidence>
<evidence type="ECO:0000313" key="6">
    <source>
        <dbReference type="Proteomes" id="UP001206483"/>
    </source>
</evidence>
<dbReference type="GO" id="GO:0008168">
    <property type="term" value="F:methyltransferase activity"/>
    <property type="evidence" value="ECO:0007669"/>
    <property type="project" value="UniProtKB-KW"/>
</dbReference>
<dbReference type="CDD" id="cd02440">
    <property type="entry name" value="AdoMet_MTases"/>
    <property type="match status" value="1"/>
</dbReference>
<proteinExistence type="predicted"/>
<dbReference type="Gene3D" id="3.40.50.12780">
    <property type="entry name" value="N-terminal domain of ligase-like"/>
    <property type="match status" value="1"/>
</dbReference>
<gene>
    <name evidence="5" type="ORF">FHR36_002577</name>
</gene>
<protein>
    <submittedName>
        <fullName evidence="5">SAM-dependent methyltransferase</fullName>
    </submittedName>
</protein>
<comment type="caution">
    <text evidence="5">The sequence shown here is derived from an EMBL/GenBank/DDBJ whole genome shotgun (WGS) entry which is preliminary data.</text>
</comment>
<keyword evidence="3" id="KW-0949">S-adenosyl-L-methionine</keyword>
<dbReference type="Pfam" id="PF08242">
    <property type="entry name" value="Methyltransf_12"/>
    <property type="match status" value="1"/>
</dbReference>
<evidence type="ECO:0000256" key="3">
    <source>
        <dbReference type="ARBA" id="ARBA00022691"/>
    </source>
</evidence>
<keyword evidence="1 5" id="KW-0489">Methyltransferase</keyword>
<dbReference type="RefSeq" id="WP_253796515.1">
    <property type="nucleotide sequence ID" value="NZ_BAAAUB010000025.1"/>
</dbReference>
<accession>A0ABT1IWD0</accession>
<reference evidence="5 6" key="1">
    <citation type="submission" date="2022-06" db="EMBL/GenBank/DDBJ databases">
        <title>Sequencing the genomes of 1000 actinobacteria strains.</title>
        <authorList>
            <person name="Klenk H.-P."/>
        </authorList>
    </citation>
    <scope>NUCLEOTIDE SEQUENCE [LARGE SCALE GENOMIC DNA]</scope>
    <source>
        <strain evidence="5 6">DSM 41656</strain>
    </source>
</reference>
<dbReference type="InterPro" id="IPR042099">
    <property type="entry name" value="ANL_N_sf"/>
</dbReference>
<name>A0ABT1IWD0_9ACTN</name>